<evidence type="ECO:0000256" key="5">
    <source>
        <dbReference type="ARBA" id="ARBA00022989"/>
    </source>
</evidence>
<dbReference type="FunCoup" id="A0A448YGV4">
    <property type="interactions" value="204"/>
</dbReference>
<dbReference type="Proteomes" id="UP000290900">
    <property type="component" value="Unassembled WGS sequence"/>
</dbReference>
<evidence type="ECO:0000259" key="8">
    <source>
        <dbReference type="Pfam" id="PF01699"/>
    </source>
</evidence>
<evidence type="ECO:0000256" key="1">
    <source>
        <dbReference type="ARBA" id="ARBA00004141"/>
    </source>
</evidence>
<evidence type="ECO:0000256" key="2">
    <source>
        <dbReference type="ARBA" id="ARBA00008170"/>
    </source>
</evidence>
<keyword evidence="6 7" id="KW-0472">Membrane</keyword>
<dbReference type="EMBL" id="CAACVR010000002">
    <property type="protein sequence ID" value="VEU20116.1"/>
    <property type="molecule type" value="Genomic_DNA"/>
</dbReference>
<comment type="similarity">
    <text evidence="2">Belongs to the Ca(2+):cation antiporter (CaCA) (TC 2.A.19) family.</text>
</comment>
<gene>
    <name evidence="9" type="ORF">BRENAR_LOCUS851</name>
</gene>
<dbReference type="Pfam" id="PF01699">
    <property type="entry name" value="Na_Ca_ex"/>
    <property type="match status" value="2"/>
</dbReference>
<keyword evidence="3" id="KW-0813">Transport</keyword>
<dbReference type="Gene3D" id="1.20.1420.30">
    <property type="entry name" value="NCX, central ion-binding region"/>
    <property type="match status" value="2"/>
</dbReference>
<sequence>MLLFSSQTCIPRNGTFADMCGYLTDHCTDLADRYLEIYYCHQAGHPLIADITLATVFIITIIFLFFALGMLASDYLTPNLTFLSTLLHLDEKMAGLTLVALANGAPDISSTYAAMSSDSTTLAMGELLGSANFVLTMVIGCMALVNPFQVDYSTILRDLALFGLLIAMSMAFLSDGKITLAESIAMVTLYFVFILINWLEPEPMLAMVDELPITDDAASVGSPVTLSRTHLTQNVENIEQGRSYRLSLVDSFKLAVGSWKKHAPQREEESYTVPAIGKQSNDTDVSSIPIISVSDDVVTYDAVNSPDVPDDPHLLSPSPPLLIPSRSCSSVSSVSSSRSIILSAAHLPINPYRPESNVLLRILPPLKNVYSPGNPWETALNVLIAPFSSFFNLCIPVPIPPEISDIDRQTEKTVNLKLFLIQVFLFPLLFQSDLSLYTIAFSCGILALILFFQFALPNFYSKIFEPLAALVGFLSVLDLIAKTASGIVKILKDAGAVYEVKESLLGLTVLSLGNCVGDLVTNTTLASLGFAMTGLHACFGSPLLYTLFGIGLNSIIVILTKNHGPILFEVDTDLKITACSIIFTLIFYAITIPCMGWKVNRIVGGIAVLIWITVMGLNVYY</sequence>
<dbReference type="GO" id="GO:0008324">
    <property type="term" value="F:monoatomic cation transmembrane transporter activity"/>
    <property type="evidence" value="ECO:0007669"/>
    <property type="project" value="TreeGrafter"/>
</dbReference>
<reference evidence="9 10" key="1">
    <citation type="submission" date="2018-12" db="EMBL/GenBank/DDBJ databases">
        <authorList>
            <person name="Tiukova I."/>
            <person name="Dainat J."/>
        </authorList>
    </citation>
    <scope>NUCLEOTIDE SEQUENCE [LARGE SCALE GENOMIC DNA]</scope>
</reference>
<name>A0A448YGV4_BRENA</name>
<feature type="transmembrane region" description="Helical" evidence="7">
    <location>
        <begin position="572"/>
        <end position="590"/>
    </location>
</feature>
<evidence type="ECO:0000256" key="6">
    <source>
        <dbReference type="ARBA" id="ARBA00023136"/>
    </source>
</evidence>
<dbReference type="InterPro" id="IPR051359">
    <property type="entry name" value="CaCA_antiporter"/>
</dbReference>
<dbReference type="OrthoDB" id="407410at2759"/>
<evidence type="ECO:0000256" key="7">
    <source>
        <dbReference type="SAM" id="Phobius"/>
    </source>
</evidence>
<feature type="transmembrane region" description="Helical" evidence="7">
    <location>
        <begin position="436"/>
        <end position="456"/>
    </location>
</feature>
<evidence type="ECO:0000256" key="4">
    <source>
        <dbReference type="ARBA" id="ARBA00022692"/>
    </source>
</evidence>
<dbReference type="STRING" id="13370.A0A448YGV4"/>
<feature type="transmembrane region" description="Helical" evidence="7">
    <location>
        <begin position="463"/>
        <end position="481"/>
    </location>
</feature>
<organism evidence="9 10">
    <name type="scientific">Brettanomyces naardenensis</name>
    <name type="common">Yeast</name>
    <dbReference type="NCBI Taxonomy" id="13370"/>
    <lineage>
        <taxon>Eukaryota</taxon>
        <taxon>Fungi</taxon>
        <taxon>Dikarya</taxon>
        <taxon>Ascomycota</taxon>
        <taxon>Saccharomycotina</taxon>
        <taxon>Pichiomycetes</taxon>
        <taxon>Pichiales</taxon>
        <taxon>Pichiaceae</taxon>
        <taxon>Brettanomyces</taxon>
    </lineage>
</organism>
<feature type="domain" description="Sodium/calcium exchanger membrane region" evidence="8">
    <location>
        <begin position="469"/>
        <end position="617"/>
    </location>
</feature>
<feature type="transmembrane region" description="Helical" evidence="7">
    <location>
        <begin position="602"/>
        <end position="620"/>
    </location>
</feature>
<keyword evidence="10" id="KW-1185">Reference proteome</keyword>
<evidence type="ECO:0000313" key="9">
    <source>
        <dbReference type="EMBL" id="VEU20116.1"/>
    </source>
</evidence>
<proteinExistence type="inferred from homology"/>
<dbReference type="InterPro" id="IPR004837">
    <property type="entry name" value="NaCa_Exmemb"/>
</dbReference>
<feature type="transmembrane region" description="Helical" evidence="7">
    <location>
        <begin position="127"/>
        <end position="148"/>
    </location>
</feature>
<dbReference type="GO" id="GO:0006874">
    <property type="term" value="P:intracellular calcium ion homeostasis"/>
    <property type="evidence" value="ECO:0007669"/>
    <property type="project" value="TreeGrafter"/>
</dbReference>
<dbReference type="InterPro" id="IPR044880">
    <property type="entry name" value="NCX_ion-bd_dom_sf"/>
</dbReference>
<protein>
    <submittedName>
        <fullName evidence="9">DEKNAAC101067</fullName>
    </submittedName>
</protein>
<dbReference type="AlphaFoldDB" id="A0A448YGV4"/>
<comment type="subcellular location">
    <subcellularLocation>
        <location evidence="1">Membrane</location>
        <topology evidence="1">Multi-pass membrane protein</topology>
    </subcellularLocation>
</comment>
<evidence type="ECO:0000313" key="10">
    <source>
        <dbReference type="Proteomes" id="UP000290900"/>
    </source>
</evidence>
<dbReference type="PANTHER" id="PTHR12266">
    <property type="entry name" value="NA+/CA2+ K+ INDEPENDENT EXCHANGER"/>
    <property type="match status" value="1"/>
</dbReference>
<feature type="transmembrane region" description="Helical" evidence="7">
    <location>
        <begin position="93"/>
        <end position="115"/>
    </location>
</feature>
<feature type="transmembrane region" description="Helical" evidence="7">
    <location>
        <begin position="542"/>
        <end position="560"/>
    </location>
</feature>
<feature type="transmembrane region" description="Helical" evidence="7">
    <location>
        <begin position="155"/>
        <end position="174"/>
    </location>
</feature>
<keyword evidence="5 7" id="KW-1133">Transmembrane helix</keyword>
<keyword evidence="4 7" id="KW-0812">Transmembrane</keyword>
<dbReference type="InParanoid" id="A0A448YGV4"/>
<evidence type="ECO:0000256" key="3">
    <source>
        <dbReference type="ARBA" id="ARBA00022448"/>
    </source>
</evidence>
<dbReference type="PANTHER" id="PTHR12266:SF0">
    <property type="entry name" value="MITOCHONDRIAL SODIUM_CALCIUM EXCHANGER PROTEIN"/>
    <property type="match status" value="1"/>
</dbReference>
<accession>A0A448YGV4</accession>
<feature type="transmembrane region" description="Helical" evidence="7">
    <location>
        <begin position="51"/>
        <end position="72"/>
    </location>
</feature>
<feature type="domain" description="Sodium/calcium exchanger membrane region" evidence="8">
    <location>
        <begin position="59"/>
        <end position="198"/>
    </location>
</feature>
<feature type="transmembrane region" description="Helical" evidence="7">
    <location>
        <begin position="180"/>
        <end position="199"/>
    </location>
</feature>
<dbReference type="GO" id="GO:0016020">
    <property type="term" value="C:membrane"/>
    <property type="evidence" value="ECO:0007669"/>
    <property type="project" value="UniProtKB-SubCell"/>
</dbReference>